<evidence type="ECO:0000313" key="2">
    <source>
        <dbReference type="Proteomes" id="UP001050691"/>
    </source>
</evidence>
<reference evidence="1" key="1">
    <citation type="submission" date="2021-10" db="EMBL/GenBank/DDBJ databases">
        <title>De novo Genome Assembly of Clathrus columnatus (Basidiomycota, Fungi) Using Illumina and Nanopore Sequence Data.</title>
        <authorList>
            <person name="Ogiso-Tanaka E."/>
            <person name="Itagaki H."/>
            <person name="Hosoya T."/>
            <person name="Hosaka K."/>
        </authorList>
    </citation>
    <scope>NUCLEOTIDE SEQUENCE</scope>
    <source>
        <strain evidence="1">MO-923</strain>
    </source>
</reference>
<protein>
    <submittedName>
        <fullName evidence="1">Uncharacterized protein</fullName>
    </submittedName>
</protein>
<comment type="caution">
    <text evidence="1">The sequence shown here is derived from an EMBL/GenBank/DDBJ whole genome shotgun (WGS) entry which is preliminary data.</text>
</comment>
<organism evidence="1 2">
    <name type="scientific">Clathrus columnatus</name>
    <dbReference type="NCBI Taxonomy" id="1419009"/>
    <lineage>
        <taxon>Eukaryota</taxon>
        <taxon>Fungi</taxon>
        <taxon>Dikarya</taxon>
        <taxon>Basidiomycota</taxon>
        <taxon>Agaricomycotina</taxon>
        <taxon>Agaricomycetes</taxon>
        <taxon>Phallomycetidae</taxon>
        <taxon>Phallales</taxon>
        <taxon>Clathraceae</taxon>
        <taxon>Clathrus</taxon>
    </lineage>
</organism>
<dbReference type="EMBL" id="BPWL01000004">
    <property type="protein sequence ID" value="GJJ09951.1"/>
    <property type="molecule type" value="Genomic_DNA"/>
</dbReference>
<accession>A0AAV5ABV0</accession>
<proteinExistence type="predicted"/>
<evidence type="ECO:0000313" key="1">
    <source>
        <dbReference type="EMBL" id="GJJ09951.1"/>
    </source>
</evidence>
<dbReference type="AlphaFoldDB" id="A0AAV5ABV0"/>
<gene>
    <name evidence="1" type="ORF">Clacol_004175</name>
</gene>
<dbReference type="Gene3D" id="3.90.25.10">
    <property type="entry name" value="UDP-galactose 4-epimerase, domain 1"/>
    <property type="match status" value="1"/>
</dbReference>
<sequence length="105" mass="12182">MRFTLCIAEKIAKVDFSAIKALVTTRRSRQREIAELDAQGEYDSTTRIFYDYGYSMYVLGENTVENAKQLGALDARELYPDFKPSTLEEFAVQFYKEVPPIEYDM</sequence>
<dbReference type="Proteomes" id="UP001050691">
    <property type="component" value="Unassembled WGS sequence"/>
</dbReference>
<name>A0AAV5ABV0_9AGAM</name>
<dbReference type="Gene3D" id="3.40.50.720">
    <property type="entry name" value="NAD(P)-binding Rossmann-like Domain"/>
    <property type="match status" value="1"/>
</dbReference>
<keyword evidence="2" id="KW-1185">Reference proteome</keyword>